<keyword evidence="4" id="KW-1185">Reference proteome</keyword>
<evidence type="ECO:0000256" key="1">
    <source>
        <dbReference type="SAM" id="MobiDB-lite"/>
    </source>
</evidence>
<organism evidence="3 4">
    <name type="scientific">Astrephomene gubernaculifera</name>
    <dbReference type="NCBI Taxonomy" id="47775"/>
    <lineage>
        <taxon>Eukaryota</taxon>
        <taxon>Viridiplantae</taxon>
        <taxon>Chlorophyta</taxon>
        <taxon>core chlorophytes</taxon>
        <taxon>Chlorophyceae</taxon>
        <taxon>CS clade</taxon>
        <taxon>Chlamydomonadales</taxon>
        <taxon>Astrephomenaceae</taxon>
        <taxon>Astrephomene</taxon>
    </lineage>
</organism>
<gene>
    <name evidence="3" type="ORF">Agub_g9500</name>
</gene>
<protein>
    <submittedName>
        <fullName evidence="3">Uncharacterized protein</fullName>
    </submittedName>
</protein>
<evidence type="ECO:0000313" key="4">
    <source>
        <dbReference type="Proteomes" id="UP001054857"/>
    </source>
</evidence>
<evidence type="ECO:0000256" key="2">
    <source>
        <dbReference type="SAM" id="SignalP"/>
    </source>
</evidence>
<feature type="non-terminal residue" evidence="3">
    <location>
        <position position="1"/>
    </location>
</feature>
<keyword evidence="2" id="KW-0732">Signal</keyword>
<comment type="caution">
    <text evidence="3">The sequence shown here is derived from an EMBL/GenBank/DDBJ whole genome shotgun (WGS) entry which is preliminary data.</text>
</comment>
<feature type="chain" id="PRO_5042062804" evidence="2">
    <location>
        <begin position="36"/>
        <end position="290"/>
    </location>
</feature>
<feature type="region of interest" description="Disordered" evidence="1">
    <location>
        <begin position="39"/>
        <end position="65"/>
    </location>
</feature>
<accession>A0AAD3HPC4</accession>
<dbReference type="Proteomes" id="UP001054857">
    <property type="component" value="Unassembled WGS sequence"/>
</dbReference>
<proteinExistence type="predicted"/>
<evidence type="ECO:0000313" key="3">
    <source>
        <dbReference type="EMBL" id="GFR47735.1"/>
    </source>
</evidence>
<sequence length="290" mass="30744">QRDRANRGAAPGLRAGAAAVALAAVASAAVDAVTAAVDEGCSSEEDVKGKEEEEEEQQQEQRSRPLSFWEWLGGRPELWVDPLASRVMGGLQHWDNTGGSSTAGAGAAAENTSNWRSHASFRTSSNSTRGISTSSSSSSMSSSKRVVPLCFGPLELATIVWAAARLQLHRAVPEHFPWLLHDIMYGSYNQMSYFDGRQLAQLSYSLAQLGPAAVPPARWGARFLAAAGERMGEMDSQSLANLAHSLEPLNLRPDPAWLRHLLAASGTRMLQPGAGAGTGPAAGARMLKPG</sequence>
<dbReference type="AlphaFoldDB" id="A0AAD3HPC4"/>
<feature type="signal peptide" evidence="2">
    <location>
        <begin position="1"/>
        <end position="35"/>
    </location>
</feature>
<feature type="compositionally biased region" description="Low complexity" evidence="1">
    <location>
        <begin position="98"/>
        <end position="114"/>
    </location>
</feature>
<name>A0AAD3HPC4_9CHLO</name>
<feature type="region of interest" description="Disordered" evidence="1">
    <location>
        <begin position="98"/>
        <end position="143"/>
    </location>
</feature>
<feature type="compositionally biased region" description="Low complexity" evidence="1">
    <location>
        <begin position="123"/>
        <end position="143"/>
    </location>
</feature>
<dbReference type="EMBL" id="BMAR01000019">
    <property type="protein sequence ID" value="GFR47735.1"/>
    <property type="molecule type" value="Genomic_DNA"/>
</dbReference>
<reference evidence="3 4" key="1">
    <citation type="journal article" date="2021" name="Sci. Rep.">
        <title>Genome sequencing of the multicellular alga Astrephomene provides insights into convergent evolution of germ-soma differentiation.</title>
        <authorList>
            <person name="Yamashita S."/>
            <person name="Yamamoto K."/>
            <person name="Matsuzaki R."/>
            <person name="Suzuki S."/>
            <person name="Yamaguchi H."/>
            <person name="Hirooka S."/>
            <person name="Minakuchi Y."/>
            <person name="Miyagishima S."/>
            <person name="Kawachi M."/>
            <person name="Toyoda A."/>
            <person name="Nozaki H."/>
        </authorList>
    </citation>
    <scope>NUCLEOTIDE SEQUENCE [LARGE SCALE GENOMIC DNA]</scope>
    <source>
        <strain evidence="3 4">NIES-4017</strain>
    </source>
</reference>
<feature type="non-terminal residue" evidence="3">
    <location>
        <position position="290"/>
    </location>
</feature>